<reference evidence="1" key="1">
    <citation type="submission" date="2017-04" db="EMBL/GenBank/DDBJ databases">
        <authorList>
            <person name="Varghese N."/>
            <person name="Submissions S."/>
        </authorList>
    </citation>
    <scope>NUCLEOTIDE SEQUENCE</scope>
    <source>
        <strain evidence="1">WTE2008</strain>
    </source>
</reference>
<evidence type="ECO:0000313" key="1">
    <source>
        <dbReference type="EMBL" id="SMC72626.1"/>
    </source>
</evidence>
<organism evidence="1 2">
    <name type="scientific">Aristaeella lactis</name>
    <dbReference type="NCBI Taxonomy" id="3046383"/>
    <lineage>
        <taxon>Bacteria</taxon>
        <taxon>Bacillati</taxon>
        <taxon>Bacillota</taxon>
        <taxon>Clostridia</taxon>
        <taxon>Eubacteriales</taxon>
        <taxon>Aristaeellaceae</taxon>
        <taxon>Aristaeella</taxon>
    </lineage>
</organism>
<gene>
    <name evidence="1" type="ORF">SAMN06297397_2200</name>
</gene>
<evidence type="ECO:0000313" key="2">
    <source>
        <dbReference type="Proteomes" id="UP000192328"/>
    </source>
</evidence>
<sequence length="565" mass="64774">MAKKGSLSNNQLLLTECIEQEFKESSGFASIDLFFEHFAISELLKNYGLTDDEVDGGIVGGGGDGGCDGFYLFLNEELILPDQIENLSAPRGSTLTLCIAQTKNEYRFKEDAIMKWKTISENLMNMSSSLTDFSKRYNEQIIDSFKMFRDVITKLIRNPIKLRIQYYYVTLGTDVHPNVVQQADELKAIAKRCYPSAIVDVSFIGADALMDMYTTDTEIRTELELAYQPISLSKKEYVVLVNLGTYYKFITDNSNNLRKSFFEANVRDYQGKNSVNSSIADTLEHCITEDFWWFNNGVTILASEITLMTTTSLQLVNPEIVNGLQTSREIYNYFYDNPAKLEEEKRHLLVRIIMPESEESRDNIIFATNNQTNIPKSSLRVTDPIHLQIEMYFKSRGLYYDRRKNYYKNQKKKANDIIGVSFLAQCLISLILRKPDFARARPSTLLTDEDTYKMLYEDNHDLEVFYKAAKIGQMVRSNLRLCADLTSPEKNDILFYLIYSVVAKRLGKKSITFEDIKSFDINTLSTEEIDEMRDLIYTKYKELGGNGQVVKDNTFVGIVDSLIGI</sequence>
<dbReference type="EMBL" id="FWXZ01000004">
    <property type="protein sequence ID" value="SMC72626.1"/>
    <property type="molecule type" value="Genomic_DNA"/>
</dbReference>
<dbReference type="Proteomes" id="UP000192328">
    <property type="component" value="Unassembled WGS sequence"/>
</dbReference>
<name>A0AC61PN71_9FIRM</name>
<accession>A0AC61PN71</accession>
<proteinExistence type="predicted"/>
<comment type="caution">
    <text evidence="1">The sequence shown here is derived from an EMBL/GenBank/DDBJ whole genome shotgun (WGS) entry which is preliminary data.</text>
</comment>
<keyword evidence="2" id="KW-1185">Reference proteome</keyword>
<protein>
    <submittedName>
        <fullName evidence="1">AIPR protein</fullName>
    </submittedName>
</protein>